<dbReference type="GO" id="GO:0005886">
    <property type="term" value="C:plasma membrane"/>
    <property type="evidence" value="ECO:0007669"/>
    <property type="project" value="TreeGrafter"/>
</dbReference>
<feature type="domain" description="GtrA/DPMS transmembrane" evidence="7">
    <location>
        <begin position="15"/>
        <end position="134"/>
    </location>
</feature>
<dbReference type="InterPro" id="IPR007267">
    <property type="entry name" value="GtrA_DPMS_TM"/>
</dbReference>
<keyword evidence="3 6" id="KW-0812">Transmembrane</keyword>
<reference evidence="8" key="1">
    <citation type="submission" date="2018-05" db="EMBL/GenBank/DDBJ databases">
        <authorList>
            <person name="Lanie J.A."/>
            <person name="Ng W.-L."/>
            <person name="Kazmierczak K.M."/>
            <person name="Andrzejewski T.M."/>
            <person name="Davidsen T.M."/>
            <person name="Wayne K.J."/>
            <person name="Tettelin H."/>
            <person name="Glass J.I."/>
            <person name="Rusch D."/>
            <person name="Podicherti R."/>
            <person name="Tsui H.-C.T."/>
            <person name="Winkler M.E."/>
        </authorList>
    </citation>
    <scope>NUCLEOTIDE SEQUENCE</scope>
</reference>
<dbReference type="EMBL" id="UINC01014758">
    <property type="protein sequence ID" value="SVA62712.1"/>
    <property type="molecule type" value="Genomic_DNA"/>
</dbReference>
<evidence type="ECO:0000256" key="1">
    <source>
        <dbReference type="ARBA" id="ARBA00004141"/>
    </source>
</evidence>
<evidence type="ECO:0000313" key="8">
    <source>
        <dbReference type="EMBL" id="SVA62712.1"/>
    </source>
</evidence>
<gene>
    <name evidence="8" type="ORF">METZ01_LOCUS115566</name>
</gene>
<feature type="transmembrane region" description="Helical" evidence="6">
    <location>
        <begin position="16"/>
        <end position="34"/>
    </location>
</feature>
<evidence type="ECO:0000256" key="4">
    <source>
        <dbReference type="ARBA" id="ARBA00022989"/>
    </source>
</evidence>
<keyword evidence="5 6" id="KW-0472">Membrane</keyword>
<protein>
    <recommendedName>
        <fullName evidence="7">GtrA/DPMS transmembrane domain-containing protein</fullName>
    </recommendedName>
</protein>
<accession>A0A381XDV8</accession>
<comment type="similarity">
    <text evidence="2">Belongs to the GtrA family.</text>
</comment>
<evidence type="ECO:0000256" key="3">
    <source>
        <dbReference type="ARBA" id="ARBA00022692"/>
    </source>
</evidence>
<dbReference type="PANTHER" id="PTHR38459:SF1">
    <property type="entry name" value="PROPHAGE BACTOPRENOL-LINKED GLUCOSE TRANSLOCASE HOMOLOG"/>
    <property type="match status" value="1"/>
</dbReference>
<evidence type="ECO:0000259" key="7">
    <source>
        <dbReference type="Pfam" id="PF04138"/>
    </source>
</evidence>
<dbReference type="Pfam" id="PF04138">
    <property type="entry name" value="GtrA_DPMS_TM"/>
    <property type="match status" value="1"/>
</dbReference>
<feature type="transmembrane region" description="Helical" evidence="6">
    <location>
        <begin position="81"/>
        <end position="105"/>
    </location>
</feature>
<evidence type="ECO:0000256" key="6">
    <source>
        <dbReference type="SAM" id="Phobius"/>
    </source>
</evidence>
<dbReference type="PANTHER" id="PTHR38459">
    <property type="entry name" value="PROPHAGE BACTOPRENOL-LINKED GLUCOSE TRANSLOCASE HOMOLOG"/>
    <property type="match status" value="1"/>
</dbReference>
<keyword evidence="4 6" id="KW-1133">Transmembrane helix</keyword>
<dbReference type="GO" id="GO:0000271">
    <property type="term" value="P:polysaccharide biosynthetic process"/>
    <property type="evidence" value="ECO:0007669"/>
    <property type="project" value="InterPro"/>
</dbReference>
<feature type="transmembrane region" description="Helical" evidence="6">
    <location>
        <begin position="111"/>
        <end position="133"/>
    </location>
</feature>
<organism evidence="8">
    <name type="scientific">marine metagenome</name>
    <dbReference type="NCBI Taxonomy" id="408172"/>
    <lineage>
        <taxon>unclassified sequences</taxon>
        <taxon>metagenomes</taxon>
        <taxon>ecological metagenomes</taxon>
    </lineage>
</organism>
<comment type="subcellular location">
    <subcellularLocation>
        <location evidence="1">Membrane</location>
        <topology evidence="1">Multi-pass membrane protein</topology>
    </subcellularLocation>
</comment>
<dbReference type="InterPro" id="IPR051401">
    <property type="entry name" value="GtrA_CellWall_Glycosyl"/>
</dbReference>
<sequence length="138" mass="15909">MNKIQEQIYKLKISKFLTVGFLGSITNISIFFVLVDIMNYSPMLISALGFLIASLQNYMFNHYWTFSDVTNEIPASVKLYFKYLMIALIGLSMNLIVLKIILIYFKPELKVIGQVFGIISGTMVNFFGSKYWVFNEKT</sequence>
<evidence type="ECO:0000256" key="2">
    <source>
        <dbReference type="ARBA" id="ARBA00009399"/>
    </source>
</evidence>
<name>A0A381XDV8_9ZZZZ</name>
<proteinExistence type="inferred from homology"/>
<evidence type="ECO:0000256" key="5">
    <source>
        <dbReference type="ARBA" id="ARBA00023136"/>
    </source>
</evidence>
<dbReference type="AlphaFoldDB" id="A0A381XDV8"/>
<feature type="transmembrane region" description="Helical" evidence="6">
    <location>
        <begin position="40"/>
        <end position="60"/>
    </location>
</feature>